<comment type="caution">
    <text evidence="1">The sequence shown here is derived from an EMBL/GenBank/DDBJ whole genome shotgun (WGS) entry which is preliminary data.</text>
</comment>
<protein>
    <submittedName>
        <fullName evidence="1">Uncharacterized protein</fullName>
    </submittedName>
</protein>
<dbReference type="RefSeq" id="WP_301245703.1">
    <property type="nucleotide sequence ID" value="NZ_JAROCC010000020.1"/>
</dbReference>
<evidence type="ECO:0000313" key="1">
    <source>
        <dbReference type="EMBL" id="MDN4609120.1"/>
    </source>
</evidence>
<dbReference type="EMBL" id="JAROCC010000020">
    <property type="protein sequence ID" value="MDN4609120.1"/>
    <property type="molecule type" value="Genomic_DNA"/>
</dbReference>
<proteinExistence type="predicted"/>
<dbReference type="Proteomes" id="UP001175097">
    <property type="component" value="Unassembled WGS sequence"/>
</dbReference>
<keyword evidence="2" id="KW-1185">Reference proteome</keyword>
<sequence>MTFAEAYTSLKQLYKQMMFPKVDFLPDGRMITKREWTMTEIDQLDVHFFSELMEVDDDAPQEQEVYLSSVWG</sequence>
<reference evidence="1" key="1">
    <citation type="submission" date="2023-03" db="EMBL/GenBank/DDBJ databases">
        <title>MT1 and MT2 Draft Genomes of Novel Species.</title>
        <authorList>
            <person name="Venkateswaran K."/>
        </authorList>
    </citation>
    <scope>NUCLEOTIDE SEQUENCE</scope>
    <source>
        <strain evidence="1">F6_3S_P_2</strain>
    </source>
</reference>
<gene>
    <name evidence="1" type="ORF">P5G49_16785</name>
</gene>
<organism evidence="1 2">
    <name type="scientific">Sporosarcina highlanderae</name>
    <dbReference type="NCBI Taxonomy" id="3035916"/>
    <lineage>
        <taxon>Bacteria</taxon>
        <taxon>Bacillati</taxon>
        <taxon>Bacillota</taxon>
        <taxon>Bacilli</taxon>
        <taxon>Bacillales</taxon>
        <taxon>Caryophanaceae</taxon>
        <taxon>Sporosarcina</taxon>
    </lineage>
</organism>
<name>A0ABT8JVE9_9BACL</name>
<accession>A0ABT8JVE9</accession>
<evidence type="ECO:0000313" key="2">
    <source>
        <dbReference type="Proteomes" id="UP001175097"/>
    </source>
</evidence>